<sequence length="67" mass="8041">MKTKNPNPNKDTRQLLLADGNHNATNFEYFYFRFHSSPQDKWGLEKICLQLTRKNQRGIKIKNTRQF</sequence>
<reference evidence="1" key="2">
    <citation type="journal article" date="2022" name="Res Sq">
        <title>Comparative Genomics Reveals Insights into the Divergent Evolution of Astigmatic Mites and Household Pest Adaptations.</title>
        <authorList>
            <person name="Xiong Q."/>
            <person name="Wan A.T.-Y."/>
            <person name="Liu X.-Y."/>
            <person name="Fung C.S.-H."/>
            <person name="Xiao X."/>
            <person name="Malainual N."/>
            <person name="Hou J."/>
            <person name="Wang L."/>
            <person name="Wang M."/>
            <person name="Yang K."/>
            <person name="Cui Y."/>
            <person name="Leung E."/>
            <person name="Nong W."/>
            <person name="Shin S.-K."/>
            <person name="Au S."/>
            <person name="Jeong K.Y."/>
            <person name="Chew F.T."/>
            <person name="Hui J."/>
            <person name="Leung T.F."/>
            <person name="Tungtrongchitr A."/>
            <person name="Zhong N."/>
            <person name="Liu Z."/>
            <person name="Tsui S."/>
        </authorList>
    </citation>
    <scope>NUCLEOTIDE SEQUENCE</scope>
    <source>
        <strain evidence="1">Derf</strain>
        <tissue evidence="1">Whole organism</tissue>
    </source>
</reference>
<proteinExistence type="predicted"/>
<gene>
    <name evidence="1" type="ORF">DERF_013504</name>
</gene>
<evidence type="ECO:0000313" key="1">
    <source>
        <dbReference type="EMBL" id="KAH9497516.1"/>
    </source>
</evidence>
<name>A0A922HQB1_DERFA</name>
<dbReference type="AlphaFoldDB" id="A0A922HQB1"/>
<dbReference type="Proteomes" id="UP000790347">
    <property type="component" value="Unassembled WGS sequence"/>
</dbReference>
<evidence type="ECO:0000313" key="2">
    <source>
        <dbReference type="Proteomes" id="UP000790347"/>
    </source>
</evidence>
<protein>
    <submittedName>
        <fullName evidence="1">Uncharacterized protein</fullName>
    </submittedName>
</protein>
<reference evidence="1" key="1">
    <citation type="submission" date="2013-05" db="EMBL/GenBank/DDBJ databases">
        <authorList>
            <person name="Yim A.K.Y."/>
            <person name="Chan T.F."/>
            <person name="Ji K.M."/>
            <person name="Liu X.Y."/>
            <person name="Zhou J.W."/>
            <person name="Li R.Q."/>
            <person name="Yang K.Y."/>
            <person name="Li J."/>
            <person name="Li M."/>
            <person name="Law P.T.W."/>
            <person name="Wu Y.L."/>
            <person name="Cai Z.L."/>
            <person name="Qin H."/>
            <person name="Bao Y."/>
            <person name="Leung R.K.K."/>
            <person name="Ng P.K.S."/>
            <person name="Zou J."/>
            <person name="Zhong X.J."/>
            <person name="Ran P.X."/>
            <person name="Zhong N.S."/>
            <person name="Liu Z.G."/>
            <person name="Tsui S.K.W."/>
        </authorList>
    </citation>
    <scope>NUCLEOTIDE SEQUENCE</scope>
    <source>
        <strain evidence="1">Derf</strain>
        <tissue evidence="1">Whole organism</tissue>
    </source>
</reference>
<accession>A0A922HQB1</accession>
<comment type="caution">
    <text evidence="1">The sequence shown here is derived from an EMBL/GenBank/DDBJ whole genome shotgun (WGS) entry which is preliminary data.</text>
</comment>
<organism evidence="1 2">
    <name type="scientific">Dermatophagoides farinae</name>
    <name type="common">American house dust mite</name>
    <dbReference type="NCBI Taxonomy" id="6954"/>
    <lineage>
        <taxon>Eukaryota</taxon>
        <taxon>Metazoa</taxon>
        <taxon>Ecdysozoa</taxon>
        <taxon>Arthropoda</taxon>
        <taxon>Chelicerata</taxon>
        <taxon>Arachnida</taxon>
        <taxon>Acari</taxon>
        <taxon>Acariformes</taxon>
        <taxon>Sarcoptiformes</taxon>
        <taxon>Astigmata</taxon>
        <taxon>Psoroptidia</taxon>
        <taxon>Analgoidea</taxon>
        <taxon>Pyroglyphidae</taxon>
        <taxon>Dermatophagoidinae</taxon>
        <taxon>Dermatophagoides</taxon>
    </lineage>
</organism>
<dbReference type="EMBL" id="ASGP02000007">
    <property type="protein sequence ID" value="KAH9497516.1"/>
    <property type="molecule type" value="Genomic_DNA"/>
</dbReference>
<keyword evidence="2" id="KW-1185">Reference proteome</keyword>